<sequence length="185" mass="20954">MLSSLSAELLTNIIRHLPQRDIAHVVVVCKRFLDIGRLILYQSTTLDNTKANYDETFALLAKDPALARQCTNLTLKTNTTSRSWTLDHDALAQMSGVETLVLDGYPFDSAERLHAFEQLIAEHWSSLSAIEAQYDWKYPRFAHVLDNATFNVKGLKRVVWKEKGLQLPHPELARDSGGDHLAKRL</sequence>
<evidence type="ECO:0000313" key="2">
    <source>
        <dbReference type="EMBL" id="KAF9489287.1"/>
    </source>
</evidence>
<accession>A0A9P5ZKX9</accession>
<dbReference type="Proteomes" id="UP000807025">
    <property type="component" value="Unassembled WGS sequence"/>
</dbReference>
<reference evidence="2" key="1">
    <citation type="submission" date="2020-11" db="EMBL/GenBank/DDBJ databases">
        <authorList>
            <consortium name="DOE Joint Genome Institute"/>
            <person name="Ahrendt S."/>
            <person name="Riley R."/>
            <person name="Andreopoulos W."/>
            <person name="Labutti K."/>
            <person name="Pangilinan J."/>
            <person name="Ruiz-Duenas F.J."/>
            <person name="Barrasa J.M."/>
            <person name="Sanchez-Garcia M."/>
            <person name="Camarero S."/>
            <person name="Miyauchi S."/>
            <person name="Serrano A."/>
            <person name="Linde D."/>
            <person name="Babiker R."/>
            <person name="Drula E."/>
            <person name="Ayuso-Fernandez I."/>
            <person name="Pacheco R."/>
            <person name="Padilla G."/>
            <person name="Ferreira P."/>
            <person name="Barriuso J."/>
            <person name="Kellner H."/>
            <person name="Castanera R."/>
            <person name="Alfaro M."/>
            <person name="Ramirez L."/>
            <person name="Pisabarro A.G."/>
            <person name="Kuo A."/>
            <person name="Tritt A."/>
            <person name="Lipzen A."/>
            <person name="He G."/>
            <person name="Yan M."/>
            <person name="Ng V."/>
            <person name="Cullen D."/>
            <person name="Martin F."/>
            <person name="Rosso M.-N."/>
            <person name="Henrissat B."/>
            <person name="Hibbett D."/>
            <person name="Martinez A.T."/>
            <person name="Grigoriev I.V."/>
        </authorList>
    </citation>
    <scope>NUCLEOTIDE SEQUENCE</scope>
    <source>
        <strain evidence="2">ATCC 90797</strain>
    </source>
</reference>
<dbReference type="EMBL" id="MU154676">
    <property type="protein sequence ID" value="KAF9489287.1"/>
    <property type="molecule type" value="Genomic_DNA"/>
</dbReference>
<organism evidence="2 3">
    <name type="scientific">Pleurotus eryngii</name>
    <name type="common">Boletus of the steppes</name>
    <dbReference type="NCBI Taxonomy" id="5323"/>
    <lineage>
        <taxon>Eukaryota</taxon>
        <taxon>Fungi</taxon>
        <taxon>Dikarya</taxon>
        <taxon>Basidiomycota</taxon>
        <taxon>Agaricomycotina</taxon>
        <taxon>Agaricomycetes</taxon>
        <taxon>Agaricomycetidae</taxon>
        <taxon>Agaricales</taxon>
        <taxon>Pleurotineae</taxon>
        <taxon>Pleurotaceae</taxon>
        <taxon>Pleurotus</taxon>
    </lineage>
</organism>
<dbReference type="InterPro" id="IPR036047">
    <property type="entry name" value="F-box-like_dom_sf"/>
</dbReference>
<evidence type="ECO:0000313" key="3">
    <source>
        <dbReference type="Proteomes" id="UP000807025"/>
    </source>
</evidence>
<keyword evidence="3" id="KW-1185">Reference proteome</keyword>
<comment type="caution">
    <text evidence="2">The sequence shown here is derived from an EMBL/GenBank/DDBJ whole genome shotgun (WGS) entry which is preliminary data.</text>
</comment>
<dbReference type="CDD" id="cd09917">
    <property type="entry name" value="F-box_SF"/>
    <property type="match status" value="1"/>
</dbReference>
<dbReference type="Pfam" id="PF00646">
    <property type="entry name" value="F-box"/>
    <property type="match status" value="1"/>
</dbReference>
<name>A0A9P5ZKX9_PLEER</name>
<evidence type="ECO:0000259" key="1">
    <source>
        <dbReference type="PROSITE" id="PS50181"/>
    </source>
</evidence>
<protein>
    <recommendedName>
        <fullName evidence="1">F-box domain-containing protein</fullName>
    </recommendedName>
</protein>
<gene>
    <name evidence="2" type="ORF">BDN71DRAFT_331045</name>
</gene>
<dbReference type="PROSITE" id="PS50181">
    <property type="entry name" value="FBOX"/>
    <property type="match status" value="1"/>
</dbReference>
<proteinExistence type="predicted"/>
<dbReference type="OrthoDB" id="3033739at2759"/>
<feature type="domain" description="F-box" evidence="1">
    <location>
        <begin position="1"/>
        <end position="35"/>
    </location>
</feature>
<dbReference type="AlphaFoldDB" id="A0A9P5ZKX9"/>
<dbReference type="InterPro" id="IPR001810">
    <property type="entry name" value="F-box_dom"/>
</dbReference>
<dbReference type="SUPFAM" id="SSF81383">
    <property type="entry name" value="F-box domain"/>
    <property type="match status" value="1"/>
</dbReference>